<evidence type="ECO:0000256" key="2">
    <source>
        <dbReference type="ARBA" id="ARBA00022630"/>
    </source>
</evidence>
<feature type="site" description="Electron transfer via tryptophanyl radical" evidence="6">
    <location>
        <position position="381"/>
    </location>
</feature>
<dbReference type="GO" id="GO:0003677">
    <property type="term" value="F:DNA binding"/>
    <property type="evidence" value="ECO:0007669"/>
    <property type="project" value="TreeGrafter"/>
</dbReference>
<reference evidence="9" key="1">
    <citation type="submission" date="2020-01" db="EMBL/GenBank/DDBJ databases">
        <authorList>
            <person name="Chen W.-M."/>
        </authorList>
    </citation>
    <scope>NUCLEOTIDE SEQUENCE</scope>
    <source>
        <strain evidence="9">CYK-10</strain>
    </source>
</reference>
<evidence type="ECO:0000256" key="3">
    <source>
        <dbReference type="ARBA" id="ARBA00022827"/>
    </source>
</evidence>
<dbReference type="PROSITE" id="PS51645">
    <property type="entry name" value="PHR_CRY_ALPHA_BETA"/>
    <property type="match status" value="1"/>
</dbReference>
<dbReference type="InterPro" id="IPR006050">
    <property type="entry name" value="DNA_photolyase_N"/>
</dbReference>
<keyword evidence="10" id="KW-1185">Reference proteome</keyword>
<dbReference type="RefSeq" id="WP_168774810.1">
    <property type="nucleotide sequence ID" value="NZ_JAABNR010000008.1"/>
</dbReference>
<evidence type="ECO:0000313" key="9">
    <source>
        <dbReference type="EMBL" id="NBZ87852.1"/>
    </source>
</evidence>
<gene>
    <name evidence="9" type="ORF">GV832_09710</name>
</gene>
<evidence type="ECO:0000256" key="7">
    <source>
        <dbReference type="RuleBase" id="RU004182"/>
    </source>
</evidence>
<proteinExistence type="inferred from homology"/>
<dbReference type="PANTHER" id="PTHR11455">
    <property type="entry name" value="CRYPTOCHROME"/>
    <property type="match status" value="1"/>
</dbReference>
<protein>
    <submittedName>
        <fullName evidence="9">Deoxyribodipyrimidine photo-lyase</fullName>
    </submittedName>
</protein>
<dbReference type="AlphaFoldDB" id="A0AAE4Y8E6"/>
<evidence type="ECO:0000313" key="10">
    <source>
        <dbReference type="Proteomes" id="UP001193501"/>
    </source>
</evidence>
<dbReference type="GO" id="GO:0006950">
    <property type="term" value="P:response to stress"/>
    <property type="evidence" value="ECO:0007669"/>
    <property type="project" value="UniProtKB-ARBA"/>
</dbReference>
<dbReference type="InterPro" id="IPR002081">
    <property type="entry name" value="Cryptochrome/DNA_photolyase_1"/>
</dbReference>
<dbReference type="InterPro" id="IPR036155">
    <property type="entry name" value="Crypto/Photolyase_N_sf"/>
</dbReference>
<dbReference type="Proteomes" id="UP001193501">
    <property type="component" value="Unassembled WGS sequence"/>
</dbReference>
<dbReference type="Pfam" id="PF00875">
    <property type="entry name" value="DNA_photolyase"/>
    <property type="match status" value="1"/>
</dbReference>
<feature type="site" description="Electron transfer via tryptophanyl radical" evidence="6">
    <location>
        <position position="358"/>
    </location>
</feature>
<evidence type="ECO:0000256" key="1">
    <source>
        <dbReference type="ARBA" id="ARBA00001932"/>
    </source>
</evidence>
<keyword evidence="2 5" id="KW-0285">Flavoprotein</keyword>
<dbReference type="GO" id="GO:0009416">
    <property type="term" value="P:response to light stimulus"/>
    <property type="evidence" value="ECO:0007669"/>
    <property type="project" value="TreeGrafter"/>
</dbReference>
<dbReference type="GO" id="GO:0006139">
    <property type="term" value="P:nucleobase-containing compound metabolic process"/>
    <property type="evidence" value="ECO:0007669"/>
    <property type="project" value="UniProtKB-ARBA"/>
</dbReference>
<evidence type="ECO:0000256" key="6">
    <source>
        <dbReference type="PIRSR" id="PIRSR602081-2"/>
    </source>
</evidence>
<dbReference type="PANTHER" id="PTHR11455:SF9">
    <property type="entry name" value="CRYPTOCHROME CIRCADIAN CLOCK 5 ISOFORM X1"/>
    <property type="match status" value="1"/>
</dbReference>
<keyword evidence="4 7" id="KW-0157">Chromophore</keyword>
<dbReference type="Gene3D" id="1.25.40.80">
    <property type="match status" value="1"/>
</dbReference>
<evidence type="ECO:0000259" key="8">
    <source>
        <dbReference type="PROSITE" id="PS51645"/>
    </source>
</evidence>
<keyword evidence="3 5" id="KW-0274">FAD</keyword>
<comment type="cofactor">
    <cofactor evidence="1">
        <name>(6R)-5,10-methylene-5,6,7,8-tetrahydrofolate</name>
        <dbReference type="ChEBI" id="CHEBI:15636"/>
    </cofactor>
</comment>
<accession>A0AAE4Y8E6</accession>
<feature type="binding site" evidence="5">
    <location>
        <begin position="236"/>
        <end position="240"/>
    </location>
    <ligand>
        <name>FAD</name>
        <dbReference type="ChEBI" id="CHEBI:57692"/>
    </ligand>
</feature>
<dbReference type="GO" id="GO:0071949">
    <property type="term" value="F:FAD binding"/>
    <property type="evidence" value="ECO:0007669"/>
    <property type="project" value="TreeGrafter"/>
</dbReference>
<comment type="similarity">
    <text evidence="7">Belongs to the DNA photolyase family.</text>
</comment>
<name>A0AAE4Y8E6_9RHOB</name>
<dbReference type="InterPro" id="IPR005101">
    <property type="entry name" value="Cryptochr/Photolyase_FAD-bd"/>
</dbReference>
<feature type="binding site" evidence="5">
    <location>
        <position position="224"/>
    </location>
    <ligand>
        <name>FAD</name>
        <dbReference type="ChEBI" id="CHEBI:57692"/>
    </ligand>
</feature>
<feature type="binding site" evidence="5">
    <location>
        <position position="271"/>
    </location>
    <ligand>
        <name>FAD</name>
        <dbReference type="ChEBI" id="CHEBI:57692"/>
    </ligand>
</feature>
<feature type="binding site" evidence="5">
    <location>
        <begin position="371"/>
        <end position="373"/>
    </location>
    <ligand>
        <name>FAD</name>
        <dbReference type="ChEBI" id="CHEBI:57692"/>
    </ligand>
</feature>
<dbReference type="EMBL" id="JAABNR010000008">
    <property type="protein sequence ID" value="NBZ87852.1"/>
    <property type="molecule type" value="Genomic_DNA"/>
</dbReference>
<dbReference type="SUPFAM" id="SSF52425">
    <property type="entry name" value="Cryptochrome/photolyase, N-terminal domain"/>
    <property type="match status" value="1"/>
</dbReference>
<feature type="site" description="Electron transfer via tryptophanyl radical" evidence="6">
    <location>
        <position position="305"/>
    </location>
</feature>
<dbReference type="PROSITE" id="PS00394">
    <property type="entry name" value="DNA_PHOTOLYASES_1_1"/>
    <property type="match status" value="1"/>
</dbReference>
<dbReference type="InterPro" id="IPR018394">
    <property type="entry name" value="DNA_photolyase_1_CS_C"/>
</dbReference>
<feature type="domain" description="Photolyase/cryptochrome alpha/beta" evidence="8">
    <location>
        <begin position="5"/>
        <end position="131"/>
    </location>
</feature>
<organism evidence="9 10">
    <name type="scientific">Stagnihabitans tardus</name>
    <dbReference type="NCBI Taxonomy" id="2699202"/>
    <lineage>
        <taxon>Bacteria</taxon>
        <taxon>Pseudomonadati</taxon>
        <taxon>Pseudomonadota</taxon>
        <taxon>Alphaproteobacteria</taxon>
        <taxon>Rhodobacterales</taxon>
        <taxon>Paracoccaceae</taxon>
        <taxon>Stagnihabitans</taxon>
    </lineage>
</organism>
<sequence>MMTNAPLLLWFRRDLRVTDLPMLSEALATGRPVMPVFILDPETESIGAAALWRLGLGVEAFAATLERMGSRLILRRGPALDVLERLIAETGAAGVFWSRSYDPATRPRDEAVKAGLKARGLLAQSFPGFLLHEPWEIETGQGGFFKVYTPFWRVASKRPVPPSLAAPAFLPEPPAWPQSDRLQDWNLGARMRRGAAVMAPHQRVGEAKALARLEEFIGQRIGAYGEARDMMAEDATSGLSENLTYGEISPRRIWHAGYRALEEGQAGAEQFLKELVWREFAWALLHHTPHIAQSNWKPDWDGFPWGMESDKAEAWRRGMTGEPVIDAAMRQLYVTGKMHNRARMLVGSYLTKHLMTHWKIGLDWFADTLTDWDPAANAMGWQWVAGSGPDAAPYFRIFNPATQAEKFDPAKTYRRRWLAEFSRDPLALSYFDAVPKSWALDPARPYPRPIVSLEAGRALALASYAQRKA</sequence>
<comment type="caution">
    <text evidence="9">The sequence shown here is derived from an EMBL/GenBank/DDBJ whole genome shotgun (WGS) entry which is preliminary data.</text>
</comment>
<dbReference type="Pfam" id="PF03441">
    <property type="entry name" value="FAD_binding_7"/>
    <property type="match status" value="1"/>
</dbReference>
<dbReference type="Gene3D" id="1.10.579.10">
    <property type="entry name" value="DNA Cyclobutane Dipyrimidine Photolyase, subunit A, domain 3"/>
    <property type="match status" value="1"/>
</dbReference>
<comment type="cofactor">
    <cofactor evidence="5">
        <name>FAD</name>
        <dbReference type="ChEBI" id="CHEBI:57692"/>
    </cofactor>
    <text evidence="5">Binds 1 FAD per subunit.</text>
</comment>
<dbReference type="Gene3D" id="3.40.50.620">
    <property type="entry name" value="HUPs"/>
    <property type="match status" value="1"/>
</dbReference>
<dbReference type="InterPro" id="IPR014729">
    <property type="entry name" value="Rossmann-like_a/b/a_fold"/>
</dbReference>
<dbReference type="SUPFAM" id="SSF48173">
    <property type="entry name" value="Cryptochrome/photolyase FAD-binding domain"/>
    <property type="match status" value="1"/>
</dbReference>
<dbReference type="InterPro" id="IPR036134">
    <property type="entry name" value="Crypto/Photolyase_FAD-like_sf"/>
</dbReference>
<dbReference type="GO" id="GO:0003904">
    <property type="term" value="F:deoxyribodipyrimidine photo-lyase activity"/>
    <property type="evidence" value="ECO:0007669"/>
    <property type="project" value="TreeGrafter"/>
</dbReference>
<dbReference type="PRINTS" id="PR00147">
    <property type="entry name" value="DNAPHOTLYASE"/>
</dbReference>
<evidence type="ECO:0000256" key="5">
    <source>
        <dbReference type="PIRSR" id="PIRSR602081-1"/>
    </source>
</evidence>
<evidence type="ECO:0000256" key="4">
    <source>
        <dbReference type="ARBA" id="ARBA00022991"/>
    </source>
</evidence>